<keyword evidence="2" id="KW-0732">Signal</keyword>
<feature type="signal peptide" evidence="2">
    <location>
        <begin position="1"/>
        <end position="17"/>
    </location>
</feature>
<organism evidence="3 4">
    <name type="scientific">Hyaloscypha hepaticicola</name>
    <dbReference type="NCBI Taxonomy" id="2082293"/>
    <lineage>
        <taxon>Eukaryota</taxon>
        <taxon>Fungi</taxon>
        <taxon>Dikarya</taxon>
        <taxon>Ascomycota</taxon>
        <taxon>Pezizomycotina</taxon>
        <taxon>Leotiomycetes</taxon>
        <taxon>Helotiales</taxon>
        <taxon>Hyaloscyphaceae</taxon>
        <taxon>Hyaloscypha</taxon>
    </lineage>
</organism>
<dbReference type="Proteomes" id="UP000235672">
    <property type="component" value="Unassembled WGS sequence"/>
</dbReference>
<proteinExistence type="predicted"/>
<keyword evidence="4" id="KW-1185">Reference proteome</keyword>
<feature type="compositionally biased region" description="Gly residues" evidence="1">
    <location>
        <begin position="175"/>
        <end position="184"/>
    </location>
</feature>
<reference evidence="3 4" key="1">
    <citation type="submission" date="2016-05" db="EMBL/GenBank/DDBJ databases">
        <title>A degradative enzymes factory behind the ericoid mycorrhizal symbiosis.</title>
        <authorList>
            <consortium name="DOE Joint Genome Institute"/>
            <person name="Martino E."/>
            <person name="Morin E."/>
            <person name="Grelet G."/>
            <person name="Kuo A."/>
            <person name="Kohler A."/>
            <person name="Daghino S."/>
            <person name="Barry K."/>
            <person name="Choi C."/>
            <person name="Cichocki N."/>
            <person name="Clum A."/>
            <person name="Copeland A."/>
            <person name="Hainaut M."/>
            <person name="Haridas S."/>
            <person name="Labutti K."/>
            <person name="Lindquist E."/>
            <person name="Lipzen A."/>
            <person name="Khouja H.-R."/>
            <person name="Murat C."/>
            <person name="Ohm R."/>
            <person name="Olson A."/>
            <person name="Spatafora J."/>
            <person name="Veneault-Fourrey C."/>
            <person name="Henrissat B."/>
            <person name="Grigoriev I."/>
            <person name="Martin F."/>
            <person name="Perotto S."/>
        </authorList>
    </citation>
    <scope>NUCLEOTIDE SEQUENCE [LARGE SCALE GENOMIC DNA]</scope>
    <source>
        <strain evidence="3 4">UAMH 7357</strain>
    </source>
</reference>
<feature type="chain" id="PRO_5014456070" evidence="2">
    <location>
        <begin position="18"/>
        <end position="219"/>
    </location>
</feature>
<feature type="compositionally biased region" description="Low complexity" evidence="1">
    <location>
        <begin position="150"/>
        <end position="161"/>
    </location>
</feature>
<gene>
    <name evidence="3" type="ORF">NA56DRAFT_659081</name>
</gene>
<protein>
    <submittedName>
        <fullName evidence="3">Uncharacterized protein</fullName>
    </submittedName>
</protein>
<evidence type="ECO:0000256" key="1">
    <source>
        <dbReference type="SAM" id="MobiDB-lite"/>
    </source>
</evidence>
<name>A0A2J6Q4G8_9HELO</name>
<evidence type="ECO:0000256" key="2">
    <source>
        <dbReference type="SAM" id="SignalP"/>
    </source>
</evidence>
<dbReference type="AlphaFoldDB" id="A0A2J6Q4G8"/>
<sequence>MRLLSIAVLATLPIVFGAPIQLAKTTEAANTKRSESVAAIVKALLDSNRLIARDGGSQSDVMKRGSPTAGLLGGEGGGALSADDLAEIVTLLGGLGFPKRGAISKRQGLLAGLGLGGLLDGLLGGGDDSADSSPPAPQAPASPPSFGTYGNAPSSGGDPSPGNGGTGGSWPPSSGGAGDGGSGGSWPPSSGDPGNGWPGTGEPGSGGAGSGSPGGYTSK</sequence>
<accession>A0A2J6Q4G8</accession>
<evidence type="ECO:0000313" key="4">
    <source>
        <dbReference type="Proteomes" id="UP000235672"/>
    </source>
</evidence>
<feature type="compositionally biased region" description="Gly residues" evidence="1">
    <location>
        <begin position="193"/>
        <end position="219"/>
    </location>
</feature>
<dbReference type="OrthoDB" id="10645824at2759"/>
<evidence type="ECO:0000313" key="3">
    <source>
        <dbReference type="EMBL" id="PMD21064.1"/>
    </source>
</evidence>
<dbReference type="EMBL" id="KZ613482">
    <property type="protein sequence ID" value="PMD21064.1"/>
    <property type="molecule type" value="Genomic_DNA"/>
</dbReference>
<feature type="compositionally biased region" description="Pro residues" evidence="1">
    <location>
        <begin position="134"/>
        <end position="143"/>
    </location>
</feature>
<feature type="region of interest" description="Disordered" evidence="1">
    <location>
        <begin position="125"/>
        <end position="219"/>
    </location>
</feature>